<dbReference type="PANTHER" id="PTHR43097:SF5">
    <property type="entry name" value="GLUTAMATE--TRNA LIGASE"/>
    <property type="match status" value="1"/>
</dbReference>
<dbReference type="PRINTS" id="PR00987">
    <property type="entry name" value="TRNASYNTHGLU"/>
</dbReference>
<dbReference type="GO" id="GO:0005524">
    <property type="term" value="F:ATP binding"/>
    <property type="evidence" value="ECO:0007669"/>
    <property type="project" value="UniProtKB-KW"/>
</dbReference>
<dbReference type="InterPro" id="IPR050132">
    <property type="entry name" value="Gln/Glu-tRNA_Ligase"/>
</dbReference>
<evidence type="ECO:0000256" key="4">
    <source>
        <dbReference type="ARBA" id="ARBA00022917"/>
    </source>
</evidence>
<accession>A0A381WRW8</accession>
<dbReference type="GO" id="GO:0006425">
    <property type="term" value="P:glutaminyl-tRNA aminoacylation"/>
    <property type="evidence" value="ECO:0007669"/>
    <property type="project" value="TreeGrafter"/>
</dbReference>
<dbReference type="GO" id="GO:0004819">
    <property type="term" value="F:glutamine-tRNA ligase activity"/>
    <property type="evidence" value="ECO:0007669"/>
    <property type="project" value="TreeGrafter"/>
</dbReference>
<dbReference type="GO" id="GO:0005829">
    <property type="term" value="C:cytosol"/>
    <property type="evidence" value="ECO:0007669"/>
    <property type="project" value="TreeGrafter"/>
</dbReference>
<keyword evidence="1" id="KW-0436">Ligase</keyword>
<evidence type="ECO:0000313" key="7">
    <source>
        <dbReference type="EMBL" id="SVA54663.1"/>
    </source>
</evidence>
<dbReference type="InterPro" id="IPR020058">
    <property type="entry name" value="Glu/Gln-tRNA-synth_Ib_cat-dom"/>
</dbReference>
<keyword evidence="2" id="KW-0547">Nucleotide-binding</keyword>
<evidence type="ECO:0000259" key="6">
    <source>
        <dbReference type="Pfam" id="PF00749"/>
    </source>
</evidence>
<protein>
    <recommendedName>
        <fullName evidence="6">Glutamyl/glutaminyl-tRNA synthetase class Ib catalytic domain-containing protein</fullName>
    </recommendedName>
</protein>
<name>A0A381WRW8_9ZZZZ</name>
<keyword evidence="4" id="KW-0648">Protein biosynthesis</keyword>
<evidence type="ECO:0000256" key="1">
    <source>
        <dbReference type="ARBA" id="ARBA00022598"/>
    </source>
</evidence>
<keyword evidence="3" id="KW-0067">ATP-binding</keyword>
<dbReference type="PROSITE" id="PS00178">
    <property type="entry name" value="AA_TRNA_LIGASE_I"/>
    <property type="match status" value="1"/>
</dbReference>
<evidence type="ECO:0000256" key="5">
    <source>
        <dbReference type="ARBA" id="ARBA00023146"/>
    </source>
</evidence>
<sequence>MTIDATAKGKDFIRQSILLDLSEGKNESRVFTRFPPEPNGYLHIGHAQSICLNYGIASEFQGRCYLRFDDTNPTKESENYVDAIKQDVLWLGFNWQEHLTHASDYFEDFYNCAMQLIEDGNAYIDSQTADEIKSSRGTLNAPGAESPYRNRSVAENQGLFERMRSGEFEEGEHVLRAKIDMSAANINLRDPVLYRILHAEHQRTAGQWCIYPLYDFAHTISDAIEGITHSLCTLEFEDHRPLYEWILDHLNLPYRPRQIEFSRLNLEHTITSKRKLSELVEK</sequence>
<evidence type="ECO:0000256" key="2">
    <source>
        <dbReference type="ARBA" id="ARBA00022741"/>
    </source>
</evidence>
<dbReference type="InterPro" id="IPR001412">
    <property type="entry name" value="aa-tRNA-synth_I_CS"/>
</dbReference>
<dbReference type="Gene3D" id="3.40.50.620">
    <property type="entry name" value="HUPs"/>
    <property type="match status" value="1"/>
</dbReference>
<feature type="non-terminal residue" evidence="7">
    <location>
        <position position="282"/>
    </location>
</feature>
<dbReference type="InterPro" id="IPR000924">
    <property type="entry name" value="Glu/Gln-tRNA-synth"/>
</dbReference>
<dbReference type="InterPro" id="IPR014729">
    <property type="entry name" value="Rossmann-like_a/b/a_fold"/>
</dbReference>
<proteinExistence type="predicted"/>
<organism evidence="7">
    <name type="scientific">marine metagenome</name>
    <dbReference type="NCBI Taxonomy" id="408172"/>
    <lineage>
        <taxon>unclassified sequences</taxon>
        <taxon>metagenomes</taxon>
        <taxon>ecological metagenomes</taxon>
    </lineage>
</organism>
<dbReference type="AlphaFoldDB" id="A0A381WRW8"/>
<gene>
    <name evidence="7" type="ORF">METZ01_LOCUS107517</name>
</gene>
<dbReference type="FunFam" id="3.90.800.10:FF:000001">
    <property type="entry name" value="Glutamine--tRNA ligase"/>
    <property type="match status" value="1"/>
</dbReference>
<dbReference type="PANTHER" id="PTHR43097">
    <property type="entry name" value="GLUTAMINE-TRNA LIGASE"/>
    <property type="match status" value="1"/>
</dbReference>
<reference evidence="7" key="1">
    <citation type="submission" date="2018-05" db="EMBL/GenBank/DDBJ databases">
        <authorList>
            <person name="Lanie J.A."/>
            <person name="Ng W.-L."/>
            <person name="Kazmierczak K.M."/>
            <person name="Andrzejewski T.M."/>
            <person name="Davidsen T.M."/>
            <person name="Wayne K.J."/>
            <person name="Tettelin H."/>
            <person name="Glass J.I."/>
            <person name="Rusch D."/>
            <person name="Podicherti R."/>
            <person name="Tsui H.-C.T."/>
            <person name="Winkler M.E."/>
        </authorList>
    </citation>
    <scope>NUCLEOTIDE SEQUENCE</scope>
</reference>
<dbReference type="Pfam" id="PF00749">
    <property type="entry name" value="tRNA-synt_1c"/>
    <property type="match status" value="1"/>
</dbReference>
<feature type="domain" description="Glutamyl/glutaminyl-tRNA synthetase class Ib catalytic" evidence="6">
    <location>
        <begin position="30"/>
        <end position="281"/>
    </location>
</feature>
<keyword evidence="5" id="KW-0030">Aminoacyl-tRNA synthetase</keyword>
<evidence type="ECO:0000256" key="3">
    <source>
        <dbReference type="ARBA" id="ARBA00022840"/>
    </source>
</evidence>
<dbReference type="FunFam" id="3.40.50.620:FF:000037">
    <property type="entry name" value="Glutamine--tRNA ligase cytoplasmic"/>
    <property type="match status" value="1"/>
</dbReference>
<dbReference type="SUPFAM" id="SSF52374">
    <property type="entry name" value="Nucleotidylyl transferase"/>
    <property type="match status" value="1"/>
</dbReference>
<dbReference type="EMBL" id="UINC01012527">
    <property type="protein sequence ID" value="SVA54663.1"/>
    <property type="molecule type" value="Genomic_DNA"/>
</dbReference>